<keyword evidence="2" id="KW-1133">Transmembrane helix</keyword>
<dbReference type="GO" id="GO:0003743">
    <property type="term" value="F:translation initiation factor activity"/>
    <property type="evidence" value="ECO:0007669"/>
    <property type="project" value="UniProtKB-KW"/>
</dbReference>
<sequence length="617" mass="70030">MARTSNKERPAERMPVDVGATGSREPSKGAIAILAVSVIAAIWAVAMMTKPGRVGYVYLFTYTEYYIGVITLVSLSVTIMIGLVSTDRLVLSIRQRVLLQSAHRTTGVIAVTALVLHVWMKVVEKHASVIDAFIPFLYSGDKRVWIGFGTISGWTMILVMWTGIARSRFIGRGSPWMWRGIHSISYLIWPTALMHGLSAGRPAATWVVVSYIVCVLGVLVGLAVRLSVSLNRRKDFSSTAASGGLKPVGQLVPTSSPAMRRPGRRDQRVAPIEPERLGPVAVTDTFRPAAEITAPPVAPPPADDLVAPRQRRARSEEMFDEPTGMMPQYDDERPRRGRRATEEIEYDEPRGRRYPGEETGTRMRRPELEDTQTRMRRVEMEDTGTRMRRPDFEDTGTRMQRPDFEDTGTRMRRADFEDTGTRMRRPDFEDTQTRMRRVEMEDTGTRMRRVEMDGYDEPAPRRRRYAEPEDEPAPRSRRRGDMPYEEPRESRHAGYDEMPRQRGRYDDEPPPRRSRSESRYDREAEDAPRGRRDRGADISGADSGRHSRSGFVDLDGPEYVEPDETPTLVDMASRRARREQQEPVRVQAGKGARRGGRGRTEDEADDGYWSQLRGEAN</sequence>
<reference evidence="3 4" key="1">
    <citation type="submission" date="2021-06" db="EMBL/GenBank/DDBJ databases">
        <title>Actinoplanes lichenicola sp. nov., and Actinoplanes ovalisporus sp. nov., isolated from lichen in Thailand.</title>
        <authorList>
            <person name="Saeng-In P."/>
            <person name="Kanchanasin P."/>
            <person name="Yuki M."/>
            <person name="Kudo T."/>
            <person name="Ohkuma M."/>
            <person name="Phongsopitanun W."/>
            <person name="Tanasupawat S."/>
        </authorList>
    </citation>
    <scope>NUCLEOTIDE SEQUENCE [LARGE SCALE GENOMIC DNA]</scope>
    <source>
        <strain evidence="3 4">NBRC 110975</strain>
    </source>
</reference>
<feature type="region of interest" description="Disordered" evidence="1">
    <location>
        <begin position="1"/>
        <end position="24"/>
    </location>
</feature>
<keyword evidence="3" id="KW-0396">Initiation factor</keyword>
<feature type="compositionally biased region" description="Basic and acidic residues" evidence="1">
    <location>
        <begin position="1"/>
        <end position="15"/>
    </location>
</feature>
<accession>A0ABS5YZG7</accession>
<keyword evidence="4" id="KW-1185">Reference proteome</keyword>
<evidence type="ECO:0000256" key="1">
    <source>
        <dbReference type="SAM" id="MobiDB-lite"/>
    </source>
</evidence>
<protein>
    <submittedName>
        <fullName evidence="3">Translation initiation factor III</fullName>
    </submittedName>
</protein>
<gene>
    <name evidence="3" type="ORF">KOI35_33785</name>
</gene>
<feature type="transmembrane region" description="Helical" evidence="2">
    <location>
        <begin position="176"/>
        <end position="197"/>
    </location>
</feature>
<proteinExistence type="predicted"/>
<feature type="compositionally biased region" description="Acidic residues" evidence="1">
    <location>
        <begin position="555"/>
        <end position="564"/>
    </location>
</feature>
<feature type="transmembrane region" description="Helical" evidence="2">
    <location>
        <begin position="66"/>
        <end position="84"/>
    </location>
</feature>
<feature type="region of interest" description="Disordered" evidence="1">
    <location>
        <begin position="247"/>
        <end position="266"/>
    </location>
</feature>
<dbReference type="Proteomes" id="UP001519654">
    <property type="component" value="Unassembled WGS sequence"/>
</dbReference>
<keyword evidence="2" id="KW-0472">Membrane</keyword>
<feature type="transmembrane region" description="Helical" evidence="2">
    <location>
        <begin position="105"/>
        <end position="123"/>
    </location>
</feature>
<feature type="transmembrane region" description="Helical" evidence="2">
    <location>
        <begin position="143"/>
        <end position="164"/>
    </location>
</feature>
<feature type="region of interest" description="Disordered" evidence="1">
    <location>
        <begin position="292"/>
        <end position="617"/>
    </location>
</feature>
<comment type="caution">
    <text evidence="3">The sequence shown here is derived from an EMBL/GenBank/DDBJ whole genome shotgun (WGS) entry which is preliminary data.</text>
</comment>
<dbReference type="EMBL" id="JAHKKG010000011">
    <property type="protein sequence ID" value="MBU2668496.1"/>
    <property type="molecule type" value="Genomic_DNA"/>
</dbReference>
<organism evidence="3 4">
    <name type="scientific">Paractinoplanes bogorensis</name>
    <dbReference type="NCBI Taxonomy" id="1610840"/>
    <lineage>
        <taxon>Bacteria</taxon>
        <taxon>Bacillati</taxon>
        <taxon>Actinomycetota</taxon>
        <taxon>Actinomycetes</taxon>
        <taxon>Micromonosporales</taxon>
        <taxon>Micromonosporaceae</taxon>
        <taxon>Paractinoplanes</taxon>
    </lineage>
</organism>
<feature type="compositionally biased region" description="Basic and acidic residues" evidence="1">
    <location>
        <begin position="479"/>
        <end position="536"/>
    </location>
</feature>
<evidence type="ECO:0000256" key="2">
    <source>
        <dbReference type="SAM" id="Phobius"/>
    </source>
</evidence>
<evidence type="ECO:0000313" key="4">
    <source>
        <dbReference type="Proteomes" id="UP001519654"/>
    </source>
</evidence>
<evidence type="ECO:0000313" key="3">
    <source>
        <dbReference type="EMBL" id="MBU2668496.1"/>
    </source>
</evidence>
<keyword evidence="2" id="KW-0812">Transmembrane</keyword>
<feature type="compositionally biased region" description="Basic and acidic residues" evidence="1">
    <location>
        <begin position="330"/>
        <end position="452"/>
    </location>
</feature>
<name>A0ABS5YZG7_9ACTN</name>
<feature type="transmembrane region" description="Helical" evidence="2">
    <location>
        <begin position="29"/>
        <end position="46"/>
    </location>
</feature>
<keyword evidence="3" id="KW-0648">Protein biosynthesis</keyword>
<feature type="transmembrane region" description="Helical" evidence="2">
    <location>
        <begin position="203"/>
        <end position="224"/>
    </location>
</feature>